<feature type="transmembrane region" description="Helical" evidence="1">
    <location>
        <begin position="341"/>
        <end position="368"/>
    </location>
</feature>
<feature type="transmembrane region" description="Helical" evidence="1">
    <location>
        <begin position="309"/>
        <end position="329"/>
    </location>
</feature>
<feature type="transmembrane region" description="Helical" evidence="1">
    <location>
        <begin position="118"/>
        <end position="138"/>
    </location>
</feature>
<evidence type="ECO:0000256" key="1">
    <source>
        <dbReference type="SAM" id="Phobius"/>
    </source>
</evidence>
<keyword evidence="1" id="KW-0812">Transmembrane</keyword>
<dbReference type="Pfam" id="PF04578">
    <property type="entry name" value="DUF594"/>
    <property type="match status" value="1"/>
</dbReference>
<evidence type="ECO:0000259" key="2">
    <source>
        <dbReference type="Pfam" id="PF13968"/>
    </source>
</evidence>
<name>A0AA87Z769_FICCA</name>
<evidence type="ECO:0000313" key="3">
    <source>
        <dbReference type="EMBL" id="GMN19206.1"/>
    </source>
</evidence>
<reference evidence="3" key="1">
    <citation type="submission" date="2023-07" db="EMBL/GenBank/DDBJ databases">
        <title>draft genome sequence of fig (Ficus carica).</title>
        <authorList>
            <person name="Takahashi T."/>
            <person name="Nishimura K."/>
        </authorList>
    </citation>
    <scope>NUCLEOTIDE SEQUENCE</scope>
</reference>
<dbReference type="EMBL" id="BTGU01002493">
    <property type="protein sequence ID" value="GMN19206.1"/>
    <property type="molecule type" value="Genomic_DNA"/>
</dbReference>
<gene>
    <name evidence="3" type="ORF">TIFTF001_042835</name>
</gene>
<dbReference type="InterPro" id="IPR007658">
    <property type="entry name" value="DUF594"/>
</dbReference>
<sequence>MGNMELPIPKVVKKLWDVWNLRGSILSSLTLQVFLLLFASRRQRTKSSLLLICIWLSYLLSDWVAAVAIGLITKGQGGSCDYKGNHDLLAFWASFLLLHLGGPDSITSFALEDNQFWLRHLIGLVLQVLLAFYSLFLTIPNNKFLAPTILVFVVGTVKFAERTSALYLASSDHFAETVLQPPNPGPDYEEAVQIYSSMRSVQIETRLEKRTMPNVVNYDSREDKSIGKENEKMSLEEEIKLLDEAYSNFETFKGLIVGFLLSSRYRESSRKSFLRRLPDQAFRLIEYELCFMYHVLHTKVVVVRRKIGYILRFISFISIIAVSVTFHCVDKRGFNHYDIGITYALLAGAISVECISVFNLIFSVWSLIAPNKNMWTKVIAKRTLKDGKWSGWSRSVSQYNMISYCQDERPQCLYNLASCLYMKAILDQIKIWCYSSSETVTRELKSFVFTELRAKSQTASTIRAAMEACSQRGDWALLRASSYESLKWSVGEFQFAESLLLWHLATELCYHDPRAMTSHEEAKESKRICKVISDYMFCLLVSKPAMLAPVLGNWHIVFQDTCAEAKRFFSKHGLWQHSTACKKILKTTTEYRPAAVKGNKSKSVLFDANILAEKLRSVENQWKLMSRVWVELLSYAAINCRPIVHAQQLGKGGELLTFTWLLMCHLGFGTQFYEQEKQAGKKMVATK</sequence>
<dbReference type="PANTHER" id="PTHR31325">
    <property type="entry name" value="OS01G0798800 PROTEIN-RELATED"/>
    <property type="match status" value="1"/>
</dbReference>
<feature type="transmembrane region" description="Helical" evidence="1">
    <location>
        <begin position="20"/>
        <end position="37"/>
    </location>
</feature>
<dbReference type="Pfam" id="PF13968">
    <property type="entry name" value="DUF4220"/>
    <property type="match status" value="1"/>
</dbReference>
<feature type="domain" description="DUF4220" evidence="2">
    <location>
        <begin position="55"/>
        <end position="404"/>
    </location>
</feature>
<feature type="transmembrane region" description="Helical" evidence="1">
    <location>
        <begin position="144"/>
        <end position="160"/>
    </location>
</feature>
<proteinExistence type="predicted"/>
<accession>A0AA87Z769</accession>
<keyword evidence="1" id="KW-0472">Membrane</keyword>
<comment type="caution">
    <text evidence="3">The sequence shown here is derived from an EMBL/GenBank/DDBJ whole genome shotgun (WGS) entry which is preliminary data.</text>
</comment>
<keyword evidence="4" id="KW-1185">Reference proteome</keyword>
<feature type="transmembrane region" description="Helical" evidence="1">
    <location>
        <begin position="89"/>
        <end position="111"/>
    </location>
</feature>
<organism evidence="3 4">
    <name type="scientific">Ficus carica</name>
    <name type="common">Common fig</name>
    <dbReference type="NCBI Taxonomy" id="3494"/>
    <lineage>
        <taxon>Eukaryota</taxon>
        <taxon>Viridiplantae</taxon>
        <taxon>Streptophyta</taxon>
        <taxon>Embryophyta</taxon>
        <taxon>Tracheophyta</taxon>
        <taxon>Spermatophyta</taxon>
        <taxon>Magnoliopsida</taxon>
        <taxon>eudicotyledons</taxon>
        <taxon>Gunneridae</taxon>
        <taxon>Pentapetalae</taxon>
        <taxon>rosids</taxon>
        <taxon>fabids</taxon>
        <taxon>Rosales</taxon>
        <taxon>Moraceae</taxon>
        <taxon>Ficeae</taxon>
        <taxon>Ficus</taxon>
    </lineage>
</organism>
<evidence type="ECO:0000313" key="4">
    <source>
        <dbReference type="Proteomes" id="UP001187192"/>
    </source>
</evidence>
<dbReference type="InterPro" id="IPR025315">
    <property type="entry name" value="DUF4220"/>
</dbReference>
<feature type="transmembrane region" description="Helical" evidence="1">
    <location>
        <begin position="49"/>
        <end position="69"/>
    </location>
</feature>
<dbReference type="Proteomes" id="UP001187192">
    <property type="component" value="Unassembled WGS sequence"/>
</dbReference>
<keyword evidence="1" id="KW-1133">Transmembrane helix</keyword>
<dbReference type="AlphaFoldDB" id="A0AA87Z769"/>
<protein>
    <recommendedName>
        <fullName evidence="2">DUF4220 domain-containing protein</fullName>
    </recommendedName>
</protein>